<dbReference type="FunFam" id="1.50.10.150:FF:000001">
    <property type="entry name" value="S-type anion channel SLAH3"/>
    <property type="match status" value="2"/>
</dbReference>
<feature type="transmembrane region" description="Helical" evidence="11">
    <location>
        <begin position="364"/>
        <end position="381"/>
    </location>
</feature>
<feature type="compositionally biased region" description="Basic and acidic residues" evidence="10">
    <location>
        <begin position="595"/>
        <end position="604"/>
    </location>
</feature>
<feature type="transmembrane region" description="Helical" evidence="11">
    <location>
        <begin position="888"/>
        <end position="909"/>
    </location>
</feature>
<comment type="similarity">
    <text evidence="3">Belongs to the SLAC1 S-type anion channel family.</text>
</comment>
<evidence type="ECO:0000256" key="6">
    <source>
        <dbReference type="ARBA" id="ARBA00022692"/>
    </source>
</evidence>
<dbReference type="Proteomes" id="UP000053555">
    <property type="component" value="Unassembled WGS sequence"/>
</dbReference>
<dbReference type="Pfam" id="PF03595">
    <property type="entry name" value="SLAC1"/>
    <property type="match status" value="2"/>
</dbReference>
<proteinExistence type="inferred from homology"/>
<evidence type="ECO:0000256" key="2">
    <source>
        <dbReference type="ARBA" id="ARBA00004236"/>
    </source>
</evidence>
<evidence type="ECO:0000256" key="8">
    <source>
        <dbReference type="ARBA" id="ARBA00023065"/>
    </source>
</evidence>
<dbReference type="GO" id="GO:0008308">
    <property type="term" value="F:voltage-gated monoatomic anion channel activity"/>
    <property type="evidence" value="ECO:0007669"/>
    <property type="project" value="InterPro"/>
</dbReference>
<evidence type="ECO:0000256" key="7">
    <source>
        <dbReference type="ARBA" id="ARBA00022989"/>
    </source>
</evidence>
<feature type="compositionally biased region" description="Basic and acidic residues" evidence="10">
    <location>
        <begin position="50"/>
        <end position="59"/>
    </location>
</feature>
<dbReference type="Gene3D" id="1.50.10.150">
    <property type="entry name" value="Voltage-dependent anion channel"/>
    <property type="match status" value="2"/>
</dbReference>
<feature type="transmembrane region" description="Helical" evidence="11">
    <location>
        <begin position="296"/>
        <end position="314"/>
    </location>
</feature>
<dbReference type="InterPro" id="IPR030183">
    <property type="entry name" value="SLAC/SLAH"/>
</dbReference>
<name>A0A0B2QJM4_GLYSO</name>
<dbReference type="AlphaFoldDB" id="A0A0B2QJM4"/>
<dbReference type="PANTHER" id="PTHR31269:SF2">
    <property type="entry name" value="S-TYPE ANION CHANNEL SLAH3"/>
    <property type="match status" value="1"/>
</dbReference>
<accession>A0A0B2QJM4</accession>
<keyword evidence="8" id="KW-0406">Ion transport</keyword>
<comment type="subcellular location">
    <subcellularLocation>
        <location evidence="2">Cell membrane</location>
    </subcellularLocation>
    <subcellularLocation>
        <location evidence="1">Endomembrane system</location>
        <topology evidence="1">Multi-pass membrane protein</topology>
    </subcellularLocation>
</comment>
<dbReference type="PANTHER" id="PTHR31269">
    <property type="entry name" value="S-TYPE ANION CHANNEL SLAH3"/>
    <property type="match status" value="1"/>
</dbReference>
<feature type="compositionally biased region" description="Polar residues" evidence="10">
    <location>
        <begin position="85"/>
        <end position="112"/>
    </location>
</feature>
<feature type="transmembrane region" description="Helical" evidence="11">
    <location>
        <begin position="945"/>
        <end position="966"/>
    </location>
</feature>
<feature type="transmembrane region" description="Helical" evidence="11">
    <location>
        <begin position="218"/>
        <end position="240"/>
    </location>
</feature>
<dbReference type="InterPro" id="IPR038665">
    <property type="entry name" value="Voltage-dep_anion_channel_sf"/>
</dbReference>
<feature type="region of interest" description="Disordered" evidence="10">
    <location>
        <begin position="1"/>
        <end position="62"/>
    </location>
</feature>
<keyword evidence="4" id="KW-0813">Transport</keyword>
<feature type="compositionally biased region" description="Polar residues" evidence="10">
    <location>
        <begin position="172"/>
        <end position="182"/>
    </location>
</feature>
<feature type="transmembrane region" description="Helical" evidence="11">
    <location>
        <begin position="835"/>
        <end position="852"/>
    </location>
</feature>
<reference evidence="12" key="1">
    <citation type="submission" date="2014-07" db="EMBL/GenBank/DDBJ databases">
        <title>Identification of a novel salt tolerance gene in wild soybean by whole-genome sequencing.</title>
        <authorList>
            <person name="Lam H.-M."/>
            <person name="Qi X."/>
            <person name="Li M.-W."/>
            <person name="Liu X."/>
            <person name="Xie M."/>
            <person name="Ni M."/>
            <person name="Xu X."/>
        </authorList>
    </citation>
    <scope>NUCLEOTIDE SEQUENCE [LARGE SCALE GENOMIC DNA]</scope>
    <source>
        <tissue evidence="12">Root</tissue>
    </source>
</reference>
<feature type="region of interest" description="Disordered" evidence="10">
    <location>
        <begin position="565"/>
        <end position="604"/>
    </location>
</feature>
<organism evidence="12">
    <name type="scientific">Glycine soja</name>
    <name type="common">Wild soybean</name>
    <dbReference type="NCBI Taxonomy" id="3848"/>
    <lineage>
        <taxon>Eukaryota</taxon>
        <taxon>Viridiplantae</taxon>
        <taxon>Streptophyta</taxon>
        <taxon>Embryophyta</taxon>
        <taxon>Tracheophyta</taxon>
        <taxon>Spermatophyta</taxon>
        <taxon>Magnoliopsida</taxon>
        <taxon>eudicotyledons</taxon>
        <taxon>Gunneridae</taxon>
        <taxon>Pentapetalae</taxon>
        <taxon>rosids</taxon>
        <taxon>fabids</taxon>
        <taxon>Fabales</taxon>
        <taxon>Fabaceae</taxon>
        <taxon>Papilionoideae</taxon>
        <taxon>50 kb inversion clade</taxon>
        <taxon>NPAAA clade</taxon>
        <taxon>indigoferoid/millettioid clade</taxon>
        <taxon>Phaseoleae</taxon>
        <taxon>Glycine</taxon>
        <taxon>Glycine subgen. Soja</taxon>
    </lineage>
</organism>
<feature type="transmembrane region" description="Helical" evidence="11">
    <location>
        <begin position="768"/>
        <end position="785"/>
    </location>
</feature>
<keyword evidence="6 11" id="KW-0812">Transmembrane</keyword>
<feature type="transmembrane region" description="Helical" evidence="11">
    <location>
        <begin position="689"/>
        <end position="711"/>
    </location>
</feature>
<keyword evidence="7 11" id="KW-1133">Transmembrane helix</keyword>
<feature type="transmembrane region" description="Helical" evidence="11">
    <location>
        <begin position="915"/>
        <end position="933"/>
    </location>
</feature>
<feature type="region of interest" description="Disordered" evidence="10">
    <location>
        <begin position="633"/>
        <end position="653"/>
    </location>
</feature>
<feature type="transmembrane region" description="Helical" evidence="11">
    <location>
        <begin position="326"/>
        <end position="343"/>
    </location>
</feature>
<gene>
    <name evidence="12" type="ORF">glysoja_045173</name>
</gene>
<dbReference type="InterPro" id="IPR004695">
    <property type="entry name" value="SLAC1/Mae1/Ssu1/TehA"/>
</dbReference>
<evidence type="ECO:0000256" key="3">
    <source>
        <dbReference type="ARBA" id="ARBA00007808"/>
    </source>
</evidence>
<feature type="region of interest" description="Disordered" evidence="10">
    <location>
        <begin position="506"/>
        <end position="536"/>
    </location>
</feature>
<evidence type="ECO:0000256" key="11">
    <source>
        <dbReference type="SAM" id="Phobius"/>
    </source>
</evidence>
<feature type="compositionally biased region" description="Basic and acidic residues" evidence="10">
    <location>
        <begin position="517"/>
        <end position="535"/>
    </location>
</feature>
<dbReference type="CDD" id="cd09323">
    <property type="entry name" value="TDT_SLAC1_like"/>
    <property type="match status" value="2"/>
</dbReference>
<keyword evidence="9 11" id="KW-0472">Membrane</keyword>
<feature type="transmembrane region" description="Helical" evidence="11">
    <location>
        <begin position="417"/>
        <end position="436"/>
    </location>
</feature>
<dbReference type="EMBL" id="KN658574">
    <property type="protein sequence ID" value="KHN19952.1"/>
    <property type="molecule type" value="Genomic_DNA"/>
</dbReference>
<keyword evidence="5" id="KW-1003">Cell membrane</keyword>
<feature type="transmembrane region" description="Helical" evidence="11">
    <location>
        <begin position="731"/>
        <end position="756"/>
    </location>
</feature>
<feature type="transmembrane region" description="Helical" evidence="11">
    <location>
        <begin position="387"/>
        <end position="405"/>
    </location>
</feature>
<protein>
    <submittedName>
        <fullName evidence="12">S-type anion channel SLAH3</fullName>
    </submittedName>
</protein>
<feature type="compositionally biased region" description="Polar residues" evidence="10">
    <location>
        <begin position="35"/>
        <end position="49"/>
    </location>
</feature>
<dbReference type="GO" id="GO:0006873">
    <property type="term" value="P:intracellular monoatomic ion homeostasis"/>
    <property type="evidence" value="ECO:0007669"/>
    <property type="project" value="InterPro"/>
</dbReference>
<feature type="transmembrane region" description="Helical" evidence="11">
    <location>
        <begin position="448"/>
        <end position="466"/>
    </location>
</feature>
<feature type="transmembrane region" description="Helical" evidence="11">
    <location>
        <begin position="260"/>
        <end position="284"/>
    </location>
</feature>
<feature type="region of interest" description="Disordered" evidence="10">
    <location>
        <begin position="85"/>
        <end position="114"/>
    </location>
</feature>
<evidence type="ECO:0000256" key="5">
    <source>
        <dbReference type="ARBA" id="ARBA00022475"/>
    </source>
</evidence>
<evidence type="ECO:0000256" key="9">
    <source>
        <dbReference type="ARBA" id="ARBA00023136"/>
    </source>
</evidence>
<evidence type="ECO:0000256" key="10">
    <source>
        <dbReference type="SAM" id="MobiDB-lite"/>
    </source>
</evidence>
<feature type="region of interest" description="Disordered" evidence="10">
    <location>
        <begin position="163"/>
        <end position="185"/>
    </location>
</feature>
<sequence>MENNINIEIEEQGSPEVPSLIRYISSSDVAGFDTADSQPPSPYTQGSEETSPRRQHDEPVVINHQRKYSISMPLSSEQVQLQPLDNKTNGIPISSSQSGTANSNHPQASKCYSQPMPKGYVPQEADNGVKIDNHPGIKAFKDKRFDSFKTWSGRLERQLTILRGKSPRATAQDGNNNSSSTDRPLPVDRYFDALEGPELETLRASEETVLPQDKQWPFLLRFPISSFGICLGVSSQAILWKALATSPSTQFLHISLKVNLILWFISIALVTTVFTIYLLKIILYFEAVRREYYHPIRVNFFFAPWIALLFLALGVPPSVTKDLHQVLWYILMTPILCLELKIYGQWMSGGQRRLSKVANPTNHLSIVGNFVGALLGASMGLKEGPIFFFAIGLAHYTVMFVTLYQRLPTNETLPKELHPVFFLFVAAPSVASMAWANIQGSFDYGSRIAYFIALFLYFSLAVRINFFRGFTSSMEKNIINTEIAEQGSPEVPSLIRYISSNEIAGFDTSDTQLPRPTAKESEAISPEREHDESAVIHHQRKLSISISMPLYSEEAQLQPLDTIIDDGIPISSSQSGTDSSSHPQPSKCYSQPMPEGHEHQEADNHPGIKAFKDKRFDSFKTWSGSLNRKLSILRRKRQRETPQDVNNNSRSTDRPLPVHRYYDALEGPELETLRASEETVLPQDRKWPFLLRFPVSSFGICLGVGSQAILWKAIATSPSTKFLHISLKINLIFWFISVALTATVFTTYLLKIILYFEAVRREYYHPIRVNYFFAPWVSLLFLAHGVPPSVTKDLPNALWYILMTPILCLELKIYGQWMSGGTRRLSKVANPTNHLSVVGNFVGALLGASMGLKEGPIFFYAIGLAHYIVVFVTLYQRLPTNETLPKELHPVFFMFVAPPVVASMAWASIQDSFDYGSRISYFIGLFLYFSLAVRVNFFRGFTFSLAWWAYTFPMASTASASVRYANEVTNVVTKTLCVILSLMSTLIIAAVLVSTILHALVFKDLFPNDHAIAISHGKRRPEKKCLALGYTSHDSVEIDLEASTPLPNGREINLHSI</sequence>
<dbReference type="GO" id="GO:0005886">
    <property type="term" value="C:plasma membrane"/>
    <property type="evidence" value="ECO:0007669"/>
    <property type="project" value="UniProtKB-SubCell"/>
</dbReference>
<evidence type="ECO:0000256" key="1">
    <source>
        <dbReference type="ARBA" id="ARBA00004127"/>
    </source>
</evidence>
<feature type="compositionally biased region" description="Low complexity" evidence="10">
    <location>
        <begin position="571"/>
        <end position="581"/>
    </location>
</feature>
<evidence type="ECO:0000313" key="12">
    <source>
        <dbReference type="EMBL" id="KHN19952.1"/>
    </source>
</evidence>
<dbReference type="GO" id="GO:0012505">
    <property type="term" value="C:endomembrane system"/>
    <property type="evidence" value="ECO:0007669"/>
    <property type="project" value="UniProtKB-SubCell"/>
</dbReference>
<feature type="transmembrane region" description="Helical" evidence="11">
    <location>
        <begin position="858"/>
        <end position="876"/>
    </location>
</feature>
<evidence type="ECO:0000256" key="4">
    <source>
        <dbReference type="ARBA" id="ARBA00022448"/>
    </source>
</evidence>
<feature type="transmembrane region" description="Helical" evidence="11">
    <location>
        <begin position="978"/>
        <end position="1002"/>
    </location>
</feature>
<feature type="transmembrane region" description="Helical" evidence="11">
    <location>
        <begin position="797"/>
        <end position="814"/>
    </location>
</feature>